<dbReference type="InterPro" id="IPR022765">
    <property type="entry name" value="Dna2/Cas4_DUF83"/>
</dbReference>
<dbReference type="EC" id="3.1.12.1" evidence="9"/>
<evidence type="ECO:0000256" key="5">
    <source>
        <dbReference type="ARBA" id="ARBA00023004"/>
    </source>
</evidence>
<dbReference type="InterPro" id="IPR013343">
    <property type="entry name" value="CRISPR-assoc_prot_Cas4"/>
</dbReference>
<dbReference type="GO" id="GO:0004527">
    <property type="term" value="F:exonuclease activity"/>
    <property type="evidence" value="ECO:0007669"/>
    <property type="project" value="UniProtKB-KW"/>
</dbReference>
<keyword evidence="3 9" id="KW-0378">Hydrolase</keyword>
<keyword evidence="1 9" id="KW-0540">Nuclease</keyword>
<dbReference type="KEGG" id="mhd:Marky_2069"/>
<dbReference type="GO" id="GO:0051536">
    <property type="term" value="F:iron-sulfur cluster binding"/>
    <property type="evidence" value="ECO:0007669"/>
    <property type="project" value="UniProtKB-KW"/>
</dbReference>
<keyword evidence="12" id="KW-1185">Reference proteome</keyword>
<evidence type="ECO:0000259" key="10">
    <source>
        <dbReference type="Pfam" id="PF01930"/>
    </source>
</evidence>
<comment type="function">
    <text evidence="9">CRISPR (clustered regularly interspaced short palindromic repeat) is an adaptive immune system that provides protection against mobile genetic elements (viruses, transposable elements and conjugative plasmids). CRISPR clusters contain sequences complementary to antecedent mobile elements and target invading nucleic acids. CRISPR clusters are transcribed and processed into CRISPR RNA (crRNA).</text>
</comment>
<evidence type="ECO:0000256" key="6">
    <source>
        <dbReference type="ARBA" id="ARBA00023014"/>
    </source>
</evidence>
<dbReference type="RefSeq" id="WP_013704839.1">
    <property type="nucleotide sequence ID" value="NC_015387.1"/>
</dbReference>
<dbReference type="Pfam" id="PF01930">
    <property type="entry name" value="Cas_Cas4"/>
    <property type="match status" value="1"/>
</dbReference>
<keyword evidence="5 9" id="KW-0408">Iron</keyword>
<dbReference type="AlphaFoldDB" id="F2NN55"/>
<comment type="similarity">
    <text evidence="9">Belongs to the CRISPR-associated exonuclease Cas4 family.</text>
</comment>
<evidence type="ECO:0000256" key="7">
    <source>
        <dbReference type="ARBA" id="ARBA00023118"/>
    </source>
</evidence>
<dbReference type="eggNOG" id="COG1468">
    <property type="taxonomic scope" value="Bacteria"/>
</dbReference>
<dbReference type="NCBIfam" id="TIGR00372">
    <property type="entry name" value="cas4"/>
    <property type="match status" value="1"/>
</dbReference>
<dbReference type="PANTHER" id="PTHR37168:SF2">
    <property type="entry name" value="CRISPR-ASSOCIATED EXONUCLEASE CAS4"/>
    <property type="match status" value="1"/>
</dbReference>
<keyword evidence="8 9" id="KW-0464">Manganese</keyword>
<comment type="cofactor">
    <cofactor evidence="9">
        <name>Mg(2+)</name>
        <dbReference type="ChEBI" id="CHEBI:18420"/>
    </cofactor>
    <cofactor evidence="9">
        <name>Mn(2+)</name>
        <dbReference type="ChEBI" id="CHEBI:29035"/>
    </cofactor>
    <text evidence="9">Mg(2+) or Mn(2+) required for ssDNA cleavage activity.</text>
</comment>
<comment type="cofactor">
    <cofactor evidence="9">
        <name>iron-sulfur cluster</name>
        <dbReference type="ChEBI" id="CHEBI:30408"/>
    </cofactor>
</comment>
<dbReference type="HOGENOM" id="CLU_133784_0_0_0"/>
<evidence type="ECO:0000313" key="11">
    <source>
        <dbReference type="EMBL" id="AEB12794.1"/>
    </source>
</evidence>
<dbReference type="PANTHER" id="PTHR37168">
    <property type="entry name" value="CRISPR-ASSOCIATED EXONUCLEASE CAS4"/>
    <property type="match status" value="1"/>
</dbReference>
<dbReference type="OrthoDB" id="9794720at2"/>
<dbReference type="GO" id="GO:0046872">
    <property type="term" value="F:metal ion binding"/>
    <property type="evidence" value="ECO:0007669"/>
    <property type="project" value="UniProtKB-KW"/>
</dbReference>
<dbReference type="GO" id="GO:0051607">
    <property type="term" value="P:defense response to virus"/>
    <property type="evidence" value="ECO:0007669"/>
    <property type="project" value="UniProtKB-KW"/>
</dbReference>
<accession>F2NN55</accession>
<name>F2NN55_MARHT</name>
<dbReference type="STRING" id="869210.Marky_2069"/>
<evidence type="ECO:0000256" key="1">
    <source>
        <dbReference type="ARBA" id="ARBA00022722"/>
    </source>
</evidence>
<evidence type="ECO:0000256" key="4">
    <source>
        <dbReference type="ARBA" id="ARBA00022839"/>
    </source>
</evidence>
<keyword evidence="6 9" id="KW-0411">Iron-sulfur</keyword>
<evidence type="ECO:0000256" key="9">
    <source>
        <dbReference type="RuleBase" id="RU365022"/>
    </source>
</evidence>
<gene>
    <name evidence="11" type="ordered locus">Marky_2069</name>
</gene>
<reference evidence="11 12" key="1">
    <citation type="journal article" date="2012" name="Stand. Genomic Sci.">
        <title>Complete genome sequence of the aerobic, heterotroph Marinithermus hydrothermalis type strain (T1(T)) from a deep-sea hydrothermal vent chimney.</title>
        <authorList>
            <person name="Copeland A."/>
            <person name="Gu W."/>
            <person name="Yasawong M."/>
            <person name="Lapidus A."/>
            <person name="Lucas S."/>
            <person name="Deshpande S."/>
            <person name="Pagani I."/>
            <person name="Tapia R."/>
            <person name="Cheng J.F."/>
            <person name="Goodwin L.A."/>
            <person name="Pitluck S."/>
            <person name="Liolios K."/>
            <person name="Ivanova N."/>
            <person name="Mavromatis K."/>
            <person name="Mikhailova N."/>
            <person name="Pati A."/>
            <person name="Chen A."/>
            <person name="Palaniappan K."/>
            <person name="Land M."/>
            <person name="Pan C."/>
            <person name="Brambilla E.M."/>
            <person name="Rohde M."/>
            <person name="Tindall B.J."/>
            <person name="Sikorski J."/>
            <person name="Goker M."/>
            <person name="Detter J.C."/>
            <person name="Bristow J."/>
            <person name="Eisen J.A."/>
            <person name="Markowitz V."/>
            <person name="Hugenholtz P."/>
            <person name="Kyrpides N.C."/>
            <person name="Klenk H.P."/>
            <person name="Woyke T."/>
        </authorList>
    </citation>
    <scope>NUCLEOTIDE SEQUENCE [LARGE SCALE GENOMIC DNA]</scope>
    <source>
        <strain evidence="12">DSM 14884 / JCM 11576 / T1</strain>
    </source>
</reference>
<evidence type="ECO:0000256" key="8">
    <source>
        <dbReference type="ARBA" id="ARBA00023211"/>
    </source>
</evidence>
<organism evidence="11 12">
    <name type="scientific">Marinithermus hydrothermalis (strain DSM 14884 / JCM 11576 / T1)</name>
    <dbReference type="NCBI Taxonomy" id="869210"/>
    <lineage>
        <taxon>Bacteria</taxon>
        <taxon>Thermotogati</taxon>
        <taxon>Deinococcota</taxon>
        <taxon>Deinococci</taxon>
        <taxon>Thermales</taxon>
        <taxon>Thermaceae</taxon>
        <taxon>Marinithermus</taxon>
    </lineage>
</organism>
<dbReference type="InterPro" id="IPR011604">
    <property type="entry name" value="PDDEXK-like_dom_sf"/>
</dbReference>
<evidence type="ECO:0000256" key="2">
    <source>
        <dbReference type="ARBA" id="ARBA00022723"/>
    </source>
</evidence>
<dbReference type="Proteomes" id="UP000007030">
    <property type="component" value="Chromosome"/>
</dbReference>
<keyword evidence="4 9" id="KW-0269">Exonuclease</keyword>
<sequence length="172" mass="19580">MGAQGPVPVSGTLIWYYAICPREAWLMGHAIEPWQDHERLALGRLLHETAYPKARREITLPGMRIDLIRQEGTALVIGEVKLSRGAHHAHRLQLGYYLMRLEAEGLQAKGELRYPHERRVQSLTLDDTLRQDVQAALEGLHQLLTQPQPPALERNPYCASCAYYGFCWVEEA</sequence>
<evidence type="ECO:0000313" key="12">
    <source>
        <dbReference type="Proteomes" id="UP000007030"/>
    </source>
</evidence>
<evidence type="ECO:0000256" key="3">
    <source>
        <dbReference type="ARBA" id="ARBA00022801"/>
    </source>
</evidence>
<dbReference type="Gene3D" id="3.90.320.10">
    <property type="match status" value="1"/>
</dbReference>
<proteinExistence type="inferred from homology"/>
<keyword evidence="2 9" id="KW-0479">Metal-binding</keyword>
<keyword evidence="7 9" id="KW-0051">Antiviral defense</keyword>
<dbReference type="EMBL" id="CP002630">
    <property type="protein sequence ID" value="AEB12794.1"/>
    <property type="molecule type" value="Genomic_DNA"/>
</dbReference>
<feature type="domain" description="DUF83" evidence="10">
    <location>
        <begin position="11"/>
        <end position="168"/>
    </location>
</feature>
<protein>
    <recommendedName>
        <fullName evidence="9">CRISPR-associated exonuclease Cas4</fullName>
        <ecNumber evidence="9">3.1.12.1</ecNumber>
    </recommendedName>
</protein>